<dbReference type="Proteomes" id="UP000824209">
    <property type="component" value="Unassembled WGS sequence"/>
</dbReference>
<organism evidence="1 2">
    <name type="scientific">Candidatus Ruthenibacterium avium</name>
    <dbReference type="NCBI Taxonomy" id="2838751"/>
    <lineage>
        <taxon>Bacteria</taxon>
        <taxon>Bacillati</taxon>
        <taxon>Bacillota</taxon>
        <taxon>Clostridia</taxon>
        <taxon>Eubacteriales</taxon>
        <taxon>Oscillospiraceae</taxon>
        <taxon>Ruthenibacterium</taxon>
    </lineage>
</organism>
<proteinExistence type="predicted"/>
<sequence length="377" mass="44665">MAESELQRMFNHYVALPHGAERIRAKQEALKRSDELDDLGWRLANRRNLALEEFFHGDKAKALPVIAEYIEIFERNLANGRMVPTENRVEGYLRMLDMALEVFETLPQLPMEQWRKMEEKYWSAMQRYHYGKADYFQKKFNQLLCEGSVQEAEEFYRMWEEEQQTNHDQVVDCEGCIQYFRVRHALVQNDWDGAVKEAQPLLGDDPGCSQQPWRVLHLFMTESRDRGSRSSVKEYGKKLRMRLDWDENADAMELLAYDALFDLPHGLKAIESSLERVLEKWDCLQRWRHFLETSLLLQQAAREHETLSLMLPQQLGCYREDGQYHPAELSQWFYEEALKIAQKFDERNGFPYHQNAMEKARAGMKQMTDAMEKSETL</sequence>
<reference evidence="1" key="2">
    <citation type="submission" date="2021-04" db="EMBL/GenBank/DDBJ databases">
        <authorList>
            <person name="Gilroy R."/>
        </authorList>
    </citation>
    <scope>NUCLEOTIDE SEQUENCE</scope>
    <source>
        <strain evidence="1">ChiBcec8-14828</strain>
    </source>
</reference>
<accession>A0A9D2M0N7</accession>
<dbReference type="AlphaFoldDB" id="A0A9D2M0N7"/>
<dbReference type="EMBL" id="DWYA01000028">
    <property type="protein sequence ID" value="HJB39300.1"/>
    <property type="molecule type" value="Genomic_DNA"/>
</dbReference>
<evidence type="ECO:0000313" key="1">
    <source>
        <dbReference type="EMBL" id="HJB39300.1"/>
    </source>
</evidence>
<reference evidence="1" key="1">
    <citation type="journal article" date="2021" name="PeerJ">
        <title>Extensive microbial diversity within the chicken gut microbiome revealed by metagenomics and culture.</title>
        <authorList>
            <person name="Gilroy R."/>
            <person name="Ravi A."/>
            <person name="Getino M."/>
            <person name="Pursley I."/>
            <person name="Horton D.L."/>
            <person name="Alikhan N.F."/>
            <person name="Baker D."/>
            <person name="Gharbi K."/>
            <person name="Hall N."/>
            <person name="Watson M."/>
            <person name="Adriaenssens E.M."/>
            <person name="Foster-Nyarko E."/>
            <person name="Jarju S."/>
            <person name="Secka A."/>
            <person name="Antonio M."/>
            <person name="Oren A."/>
            <person name="Chaudhuri R.R."/>
            <person name="La Ragione R."/>
            <person name="Hildebrand F."/>
            <person name="Pallen M.J."/>
        </authorList>
    </citation>
    <scope>NUCLEOTIDE SEQUENCE</scope>
    <source>
        <strain evidence="1">ChiBcec8-14828</strain>
    </source>
</reference>
<name>A0A9D2M0N7_9FIRM</name>
<gene>
    <name evidence="1" type="ORF">H9943_02765</name>
</gene>
<evidence type="ECO:0000313" key="2">
    <source>
        <dbReference type="Proteomes" id="UP000824209"/>
    </source>
</evidence>
<comment type="caution">
    <text evidence="1">The sequence shown here is derived from an EMBL/GenBank/DDBJ whole genome shotgun (WGS) entry which is preliminary data.</text>
</comment>
<protein>
    <submittedName>
        <fullName evidence="1">Uncharacterized protein</fullName>
    </submittedName>
</protein>